<dbReference type="EMBL" id="JAPHEH010000001">
    <property type="protein sequence ID" value="MDG4475329.1"/>
    <property type="molecule type" value="Genomic_DNA"/>
</dbReference>
<comment type="similarity">
    <text evidence="3">Belongs to the HAD-like hydrolase superfamily. CbbY/CbbZ/Gph/YieH family.</text>
</comment>
<comment type="catalytic activity">
    <reaction evidence="1">
        <text>2-phosphoglycolate + H2O = glycolate + phosphate</text>
        <dbReference type="Rhea" id="RHEA:14369"/>
        <dbReference type="ChEBI" id="CHEBI:15377"/>
        <dbReference type="ChEBI" id="CHEBI:29805"/>
        <dbReference type="ChEBI" id="CHEBI:43474"/>
        <dbReference type="ChEBI" id="CHEBI:58033"/>
        <dbReference type="EC" id="3.1.3.18"/>
    </reaction>
</comment>
<dbReference type="SFLD" id="SFLDS00003">
    <property type="entry name" value="Haloacid_Dehalogenase"/>
    <property type="match status" value="1"/>
</dbReference>
<dbReference type="GO" id="GO:0005829">
    <property type="term" value="C:cytosol"/>
    <property type="evidence" value="ECO:0007669"/>
    <property type="project" value="TreeGrafter"/>
</dbReference>
<name>A0A9X4RL60_9BACT</name>
<dbReference type="InterPro" id="IPR023198">
    <property type="entry name" value="PGP-like_dom2"/>
</dbReference>
<sequence length="206" mass="23869">MTALKLVIFDCDGVMFDSKNANRVYYNHMLEKFGHPVMDAEELEYVHMHHVMDSVRHIFRNYPQDLEAADAFRKGLDYTPYLQHMIMEPDLPEFLDFLRPAYKTAISTNRTSTMGPVLQMFRLADLFDKVVTAFDVTQPKPHPEALHQILAHFQCSVAESIYIGDSQVDREHTEAVGMRLIAFKNLKLPAEYHVSSFMEISRLPIF</sequence>
<organism evidence="5 6">
    <name type="scientific">Thiovibrio frasassiensis</name>
    <dbReference type="NCBI Taxonomy" id="2984131"/>
    <lineage>
        <taxon>Bacteria</taxon>
        <taxon>Pseudomonadati</taxon>
        <taxon>Thermodesulfobacteriota</taxon>
        <taxon>Desulfobulbia</taxon>
        <taxon>Desulfobulbales</taxon>
        <taxon>Thiovibrionaceae</taxon>
        <taxon>Thiovibrio</taxon>
    </lineage>
</organism>
<proteinExistence type="inferred from homology"/>
<comment type="caution">
    <text evidence="5">The sequence shown here is derived from an EMBL/GenBank/DDBJ whole genome shotgun (WGS) entry which is preliminary data.</text>
</comment>
<dbReference type="GO" id="GO:0006281">
    <property type="term" value="P:DNA repair"/>
    <property type="evidence" value="ECO:0007669"/>
    <property type="project" value="TreeGrafter"/>
</dbReference>
<evidence type="ECO:0000256" key="1">
    <source>
        <dbReference type="ARBA" id="ARBA00000830"/>
    </source>
</evidence>
<gene>
    <name evidence="5" type="ORF">OLX77_04035</name>
</gene>
<comment type="pathway">
    <text evidence="2">Organic acid metabolism; glycolate biosynthesis; glycolate from 2-phosphoglycolate: step 1/1.</text>
</comment>
<dbReference type="InterPro" id="IPR050155">
    <property type="entry name" value="HAD-like_hydrolase_sf"/>
</dbReference>
<evidence type="ECO:0000313" key="6">
    <source>
        <dbReference type="Proteomes" id="UP001154240"/>
    </source>
</evidence>
<dbReference type="AlphaFoldDB" id="A0A9X4RL60"/>
<evidence type="ECO:0000313" key="5">
    <source>
        <dbReference type="EMBL" id="MDG4475329.1"/>
    </source>
</evidence>
<dbReference type="Gene3D" id="3.40.50.1000">
    <property type="entry name" value="HAD superfamily/HAD-like"/>
    <property type="match status" value="1"/>
</dbReference>
<accession>A0A9X4RL60</accession>
<dbReference type="SUPFAM" id="SSF56784">
    <property type="entry name" value="HAD-like"/>
    <property type="match status" value="1"/>
</dbReference>
<dbReference type="SFLD" id="SFLDG01129">
    <property type="entry name" value="C1.5:_HAD__Beta-PGM__Phosphata"/>
    <property type="match status" value="1"/>
</dbReference>
<reference evidence="5" key="1">
    <citation type="journal article" date="2022" name="bioRxiv">
        <title>Thiovibrio frasassiensisgen. nov., sp. nov., an autotrophic, elemental sulfur disproportionating bacterium isolated from sulfidic karst sediment, and proposal of Thiovibrionaceae fam. nov.</title>
        <authorList>
            <person name="Aronson H."/>
            <person name="Thomas C."/>
            <person name="Bhattacharyya M."/>
            <person name="Eckstein S."/>
            <person name="Jensen S."/>
            <person name="Barco R."/>
            <person name="Macalady J."/>
            <person name="Amend J."/>
        </authorList>
    </citation>
    <scope>NUCLEOTIDE SEQUENCE</scope>
    <source>
        <strain evidence="5">RS19-109</strain>
    </source>
</reference>
<dbReference type="Proteomes" id="UP001154240">
    <property type="component" value="Unassembled WGS sequence"/>
</dbReference>
<dbReference type="PANTHER" id="PTHR43434">
    <property type="entry name" value="PHOSPHOGLYCOLATE PHOSPHATASE"/>
    <property type="match status" value="1"/>
</dbReference>
<dbReference type="Gene3D" id="1.10.150.240">
    <property type="entry name" value="Putative phosphatase, domain 2"/>
    <property type="match status" value="1"/>
</dbReference>
<dbReference type="GO" id="GO:0008967">
    <property type="term" value="F:phosphoglycolate phosphatase activity"/>
    <property type="evidence" value="ECO:0007669"/>
    <property type="project" value="UniProtKB-EC"/>
</dbReference>
<evidence type="ECO:0000256" key="4">
    <source>
        <dbReference type="ARBA" id="ARBA00013078"/>
    </source>
</evidence>
<dbReference type="PANTHER" id="PTHR43434:SF1">
    <property type="entry name" value="PHOSPHOGLYCOLATE PHOSPHATASE"/>
    <property type="match status" value="1"/>
</dbReference>
<evidence type="ECO:0000256" key="3">
    <source>
        <dbReference type="ARBA" id="ARBA00006171"/>
    </source>
</evidence>
<dbReference type="EC" id="3.1.3.18" evidence="4"/>
<dbReference type="RefSeq" id="WP_307632303.1">
    <property type="nucleotide sequence ID" value="NZ_JAPHEH010000001.1"/>
</dbReference>
<dbReference type="InterPro" id="IPR023214">
    <property type="entry name" value="HAD_sf"/>
</dbReference>
<keyword evidence="6" id="KW-1185">Reference proteome</keyword>
<reference evidence="5" key="2">
    <citation type="submission" date="2022-10" db="EMBL/GenBank/DDBJ databases">
        <authorList>
            <person name="Aronson H.S."/>
        </authorList>
    </citation>
    <scope>NUCLEOTIDE SEQUENCE</scope>
    <source>
        <strain evidence="5">RS19-109</strain>
    </source>
</reference>
<evidence type="ECO:0000256" key="2">
    <source>
        <dbReference type="ARBA" id="ARBA00004818"/>
    </source>
</evidence>
<dbReference type="Pfam" id="PF13419">
    <property type="entry name" value="HAD_2"/>
    <property type="match status" value="1"/>
</dbReference>
<keyword evidence="5" id="KW-0378">Hydrolase</keyword>
<dbReference type="InterPro" id="IPR036412">
    <property type="entry name" value="HAD-like_sf"/>
</dbReference>
<dbReference type="InterPro" id="IPR041492">
    <property type="entry name" value="HAD_2"/>
</dbReference>
<protein>
    <recommendedName>
        <fullName evidence="4">phosphoglycolate phosphatase</fullName>
        <ecNumber evidence="4">3.1.3.18</ecNumber>
    </recommendedName>
</protein>